<feature type="region of interest" description="Disordered" evidence="1">
    <location>
        <begin position="1"/>
        <end position="70"/>
    </location>
</feature>
<sequence length="368" mass="41804">MDSVNNKRPTLAIRTTSPLAELNDGSTARTLTPKPRFDPMRSFRNSFRSRQDENDDPSMSRRQWKGKEKAIVVDEAEESRESKVAVKAREIRAWMMGKSGSDIHRSTAYPDHRQDKGETSYATKTRQTVGGFFKNRRRDTSRLDRGPKPGQTYEIVNRRIVENSPEKTVEISTWREHAVEQANDDEDKMSIYYINADEYTREGFYANEANPKVEWRMEGSVVSQADRLGSNTGSTSPPYLNPGNQADMNIPQVEKQQQRSKSPYKQATTPRAGTISPSTSEKDPEPEQNASTNSRVKVSSRRESGSRQSTSRRRGRYKESTPIEKDLPKSSFHPTRSGSTISSIKSEATLELEAILMNESSTLRRWRG</sequence>
<evidence type="ECO:0000313" key="3">
    <source>
        <dbReference type="Proteomes" id="UP000724874"/>
    </source>
</evidence>
<feature type="compositionally biased region" description="Polar residues" evidence="1">
    <location>
        <begin position="288"/>
        <end position="297"/>
    </location>
</feature>
<reference evidence="2" key="1">
    <citation type="submission" date="2020-11" db="EMBL/GenBank/DDBJ databases">
        <authorList>
            <consortium name="DOE Joint Genome Institute"/>
            <person name="Ahrendt S."/>
            <person name="Riley R."/>
            <person name="Andreopoulos W."/>
            <person name="LaButti K."/>
            <person name="Pangilinan J."/>
            <person name="Ruiz-duenas F.J."/>
            <person name="Barrasa J.M."/>
            <person name="Sanchez-Garcia M."/>
            <person name="Camarero S."/>
            <person name="Miyauchi S."/>
            <person name="Serrano A."/>
            <person name="Linde D."/>
            <person name="Babiker R."/>
            <person name="Drula E."/>
            <person name="Ayuso-Fernandez I."/>
            <person name="Pacheco R."/>
            <person name="Padilla G."/>
            <person name="Ferreira P."/>
            <person name="Barriuso J."/>
            <person name="Kellner H."/>
            <person name="Castanera R."/>
            <person name="Alfaro M."/>
            <person name="Ramirez L."/>
            <person name="Pisabarro A.G."/>
            <person name="Kuo A."/>
            <person name="Tritt A."/>
            <person name="Lipzen A."/>
            <person name="He G."/>
            <person name="Yan M."/>
            <person name="Ng V."/>
            <person name="Cullen D."/>
            <person name="Martin F."/>
            <person name="Rosso M.-N."/>
            <person name="Henrissat B."/>
            <person name="Hibbett D."/>
            <person name="Martinez A.T."/>
            <person name="Grigoriev I.V."/>
        </authorList>
    </citation>
    <scope>NUCLEOTIDE SEQUENCE</scope>
    <source>
        <strain evidence="2">AH 44721</strain>
    </source>
</reference>
<dbReference type="AlphaFoldDB" id="A0A9P5NET7"/>
<protein>
    <submittedName>
        <fullName evidence="2">Uncharacterized protein</fullName>
    </submittedName>
</protein>
<comment type="caution">
    <text evidence="2">The sequence shown here is derived from an EMBL/GenBank/DDBJ whole genome shotgun (WGS) entry which is preliminary data.</text>
</comment>
<feature type="region of interest" description="Disordered" evidence="1">
    <location>
        <begin position="101"/>
        <end position="151"/>
    </location>
</feature>
<organism evidence="2 3">
    <name type="scientific">Gymnopilus junonius</name>
    <name type="common">Spectacular rustgill mushroom</name>
    <name type="synonym">Gymnopilus spectabilis subsp. junonius</name>
    <dbReference type="NCBI Taxonomy" id="109634"/>
    <lineage>
        <taxon>Eukaryota</taxon>
        <taxon>Fungi</taxon>
        <taxon>Dikarya</taxon>
        <taxon>Basidiomycota</taxon>
        <taxon>Agaricomycotina</taxon>
        <taxon>Agaricomycetes</taxon>
        <taxon>Agaricomycetidae</taxon>
        <taxon>Agaricales</taxon>
        <taxon>Agaricineae</taxon>
        <taxon>Hymenogastraceae</taxon>
        <taxon>Gymnopilus</taxon>
    </lineage>
</organism>
<feature type="compositionally biased region" description="Polar residues" evidence="1">
    <location>
        <begin position="259"/>
        <end position="279"/>
    </location>
</feature>
<evidence type="ECO:0000256" key="1">
    <source>
        <dbReference type="SAM" id="MobiDB-lite"/>
    </source>
</evidence>
<feature type="compositionally biased region" description="Basic and acidic residues" evidence="1">
    <location>
        <begin position="138"/>
        <end position="147"/>
    </location>
</feature>
<dbReference type="Proteomes" id="UP000724874">
    <property type="component" value="Unassembled WGS sequence"/>
</dbReference>
<dbReference type="EMBL" id="JADNYJ010000097">
    <property type="protein sequence ID" value="KAF8886242.1"/>
    <property type="molecule type" value="Genomic_DNA"/>
</dbReference>
<evidence type="ECO:0000313" key="2">
    <source>
        <dbReference type="EMBL" id="KAF8886242.1"/>
    </source>
</evidence>
<feature type="compositionally biased region" description="Polar residues" evidence="1">
    <location>
        <begin position="1"/>
        <end position="30"/>
    </location>
</feature>
<feature type="compositionally biased region" description="Basic and acidic residues" evidence="1">
    <location>
        <begin position="101"/>
        <end position="118"/>
    </location>
</feature>
<name>A0A9P5NET7_GYMJU</name>
<keyword evidence="3" id="KW-1185">Reference proteome</keyword>
<feature type="region of interest" description="Disordered" evidence="1">
    <location>
        <begin position="221"/>
        <end position="345"/>
    </location>
</feature>
<feature type="compositionally biased region" description="Basic and acidic residues" evidence="1">
    <location>
        <begin position="317"/>
        <end position="328"/>
    </location>
</feature>
<proteinExistence type="predicted"/>
<feature type="compositionally biased region" description="Polar residues" evidence="1">
    <location>
        <begin position="229"/>
        <end position="247"/>
    </location>
</feature>
<gene>
    <name evidence="2" type="ORF">CPB84DRAFT_1787760</name>
</gene>
<accession>A0A9P5NET7</accession>
<feature type="compositionally biased region" description="Polar residues" evidence="1">
    <location>
        <begin position="332"/>
        <end position="345"/>
    </location>
</feature>
<dbReference type="OrthoDB" id="2989516at2759"/>